<evidence type="ECO:0000256" key="1">
    <source>
        <dbReference type="SAM" id="SignalP"/>
    </source>
</evidence>
<organism evidence="2 3">
    <name type="scientific">Micromonospora viridifaciens</name>
    <dbReference type="NCBI Taxonomy" id="1881"/>
    <lineage>
        <taxon>Bacteria</taxon>
        <taxon>Bacillati</taxon>
        <taxon>Actinomycetota</taxon>
        <taxon>Actinomycetes</taxon>
        <taxon>Micromonosporales</taxon>
        <taxon>Micromonosporaceae</taxon>
        <taxon>Micromonospora</taxon>
    </lineage>
</organism>
<accession>A0A1C4WMN4</accession>
<dbReference type="EMBL" id="LT607411">
    <property type="protein sequence ID" value="SCE97403.1"/>
    <property type="molecule type" value="Genomic_DNA"/>
</dbReference>
<evidence type="ECO:0000313" key="2">
    <source>
        <dbReference type="EMBL" id="SCE97403.1"/>
    </source>
</evidence>
<name>A0A1C4WMN4_MICVI</name>
<keyword evidence="3" id="KW-1185">Reference proteome</keyword>
<proteinExistence type="predicted"/>
<sequence length="317" mass="33283">MGRRRRITWRYLAAALLALTMGAVVLPAPAQAVDYPGGRRIYSVALGAIPAAGAPATGSVWVRLATYYFFGNGTVTESFWYWNRATVVGAAGTGVRTTGCTGHDCEVRTAAGFQPGGVVKSLSGTYTNSGDSITIAWSGGVQETWAVSQPASDLARLDFVSSNYGVTVGWGFGSSASNDAYTPVSNIPLAQYTGRYAGYSGSTGAAGPSGMDLRSFARCNGNCLSWLSPPTATCSSCPNGATSAPIRYYLAGSGRRNFYEHWCTCLTSSTCYTGGSHRKPQLQVIGDTGTFHGWVGVEASNSTANTGYFAVHFHVNV</sequence>
<feature type="chain" id="PRO_5008707021" description="Peptidase A4 family protein" evidence="1">
    <location>
        <begin position="33"/>
        <end position="317"/>
    </location>
</feature>
<evidence type="ECO:0008006" key="4">
    <source>
        <dbReference type="Google" id="ProtNLM"/>
    </source>
</evidence>
<dbReference type="OrthoDB" id="3507435at2"/>
<dbReference type="RefSeq" id="WP_089006460.1">
    <property type="nucleotide sequence ID" value="NZ_LT607411.1"/>
</dbReference>
<dbReference type="AlphaFoldDB" id="A0A1C4WMN4"/>
<protein>
    <recommendedName>
        <fullName evidence="4">Peptidase A4 family protein</fullName>
    </recommendedName>
</protein>
<dbReference type="Proteomes" id="UP000198242">
    <property type="component" value="Chromosome I"/>
</dbReference>
<keyword evidence="1" id="KW-0732">Signal</keyword>
<evidence type="ECO:0000313" key="3">
    <source>
        <dbReference type="Proteomes" id="UP000198242"/>
    </source>
</evidence>
<reference evidence="3" key="1">
    <citation type="submission" date="2016-06" db="EMBL/GenBank/DDBJ databases">
        <authorList>
            <person name="Varghese N."/>
            <person name="Submissions Spin"/>
        </authorList>
    </citation>
    <scope>NUCLEOTIDE SEQUENCE [LARGE SCALE GENOMIC DNA]</scope>
    <source>
        <strain evidence="3">DSM 43909</strain>
    </source>
</reference>
<gene>
    <name evidence="2" type="ORF">GA0074695_2590</name>
</gene>
<feature type="signal peptide" evidence="1">
    <location>
        <begin position="1"/>
        <end position="32"/>
    </location>
</feature>